<evidence type="ECO:0000259" key="2">
    <source>
        <dbReference type="Pfam" id="PF07727"/>
    </source>
</evidence>
<proteinExistence type="predicted"/>
<sequence length="263" mass="29850">MNGWMDDDDDDIEEEEVVENEDADMEEDDDAKIIFPYESLAYAAHKSFPIYQKDVKTAFRNGSLKKEVYVNQLDGLIDPNHLGKVYHLKKSLYRMKQAPRAWTSDPPIPMRPDIVKAVSYCARYQAKPMENHFKEVKRFSRYLRNTINMGIWHPKDSGFELIAFSDVDQEGCLDTGKSTYGGIQLLVEGNGPCSPALLAKLLPMFISPVWLSKEVEVLLKNGDELPILPLSVFPLISIFAGDLDLSLDTFSCILRSHSDKVQN</sequence>
<feature type="region of interest" description="Disordered" evidence="1">
    <location>
        <begin position="1"/>
        <end position="25"/>
    </location>
</feature>
<protein>
    <submittedName>
        <fullName evidence="3">Uncharacterized mitochondrial protein AtMg00810-like</fullName>
    </submittedName>
</protein>
<dbReference type="Pfam" id="PF07727">
    <property type="entry name" value="RVT_2"/>
    <property type="match status" value="1"/>
</dbReference>
<gene>
    <name evidence="3" type="ORF">Tci_050315</name>
</gene>
<evidence type="ECO:0000256" key="1">
    <source>
        <dbReference type="SAM" id="MobiDB-lite"/>
    </source>
</evidence>
<reference evidence="3" key="1">
    <citation type="journal article" date="2019" name="Sci. Rep.">
        <title>Draft genome of Tanacetum cinerariifolium, the natural source of mosquito coil.</title>
        <authorList>
            <person name="Yamashiro T."/>
            <person name="Shiraishi A."/>
            <person name="Satake H."/>
            <person name="Nakayama K."/>
        </authorList>
    </citation>
    <scope>NUCLEOTIDE SEQUENCE</scope>
</reference>
<dbReference type="AlphaFoldDB" id="A0A6L2MYL9"/>
<name>A0A6L2MYL9_TANCI</name>
<dbReference type="PANTHER" id="PTHR11439">
    <property type="entry name" value="GAG-POL-RELATED RETROTRANSPOSON"/>
    <property type="match status" value="1"/>
</dbReference>
<organism evidence="3">
    <name type="scientific">Tanacetum cinerariifolium</name>
    <name type="common">Dalmatian daisy</name>
    <name type="synonym">Chrysanthemum cinerariifolium</name>
    <dbReference type="NCBI Taxonomy" id="118510"/>
    <lineage>
        <taxon>Eukaryota</taxon>
        <taxon>Viridiplantae</taxon>
        <taxon>Streptophyta</taxon>
        <taxon>Embryophyta</taxon>
        <taxon>Tracheophyta</taxon>
        <taxon>Spermatophyta</taxon>
        <taxon>Magnoliopsida</taxon>
        <taxon>eudicotyledons</taxon>
        <taxon>Gunneridae</taxon>
        <taxon>Pentapetalae</taxon>
        <taxon>asterids</taxon>
        <taxon>campanulids</taxon>
        <taxon>Asterales</taxon>
        <taxon>Asteraceae</taxon>
        <taxon>Asteroideae</taxon>
        <taxon>Anthemideae</taxon>
        <taxon>Anthemidinae</taxon>
        <taxon>Tanacetum</taxon>
    </lineage>
</organism>
<accession>A0A6L2MYL9</accession>
<evidence type="ECO:0000313" key="3">
    <source>
        <dbReference type="EMBL" id="GEU78337.1"/>
    </source>
</evidence>
<feature type="domain" description="Reverse transcriptase Ty1/copia-type" evidence="2">
    <location>
        <begin position="40"/>
        <end position="103"/>
    </location>
</feature>
<comment type="caution">
    <text evidence="3">The sequence shown here is derived from an EMBL/GenBank/DDBJ whole genome shotgun (WGS) entry which is preliminary data.</text>
</comment>
<dbReference type="InterPro" id="IPR013103">
    <property type="entry name" value="RVT_2"/>
</dbReference>
<dbReference type="EMBL" id="BKCJ010007651">
    <property type="protein sequence ID" value="GEU78337.1"/>
    <property type="molecule type" value="Genomic_DNA"/>
</dbReference>
<dbReference type="PANTHER" id="PTHR11439:SF495">
    <property type="entry name" value="REVERSE TRANSCRIPTASE, RNA-DEPENDENT DNA POLYMERASE-RELATED"/>
    <property type="match status" value="1"/>
</dbReference>